<name>L9WVU2_9EURY</name>
<evidence type="ECO:0000313" key="2">
    <source>
        <dbReference type="EMBL" id="ELY53316.1"/>
    </source>
</evidence>
<feature type="region of interest" description="Disordered" evidence="1">
    <location>
        <begin position="64"/>
        <end position="84"/>
    </location>
</feature>
<reference evidence="2 3" key="1">
    <citation type="journal article" date="2014" name="PLoS Genet.">
        <title>Phylogenetically driven sequencing of extremely halophilic archaea reveals strategies for static and dynamic osmo-response.</title>
        <authorList>
            <person name="Becker E.A."/>
            <person name="Seitzer P.M."/>
            <person name="Tritt A."/>
            <person name="Larsen D."/>
            <person name="Krusor M."/>
            <person name="Yao A.I."/>
            <person name="Wu D."/>
            <person name="Madern D."/>
            <person name="Eisen J.A."/>
            <person name="Darling A.E."/>
            <person name="Facciotti M.T."/>
        </authorList>
    </citation>
    <scope>NUCLEOTIDE SEQUENCE [LARGE SCALE GENOMIC DNA]</scope>
    <source>
        <strain evidence="2 3">JCM 12255</strain>
    </source>
</reference>
<protein>
    <submittedName>
        <fullName evidence="2">Uncharacterized protein</fullName>
    </submittedName>
</protein>
<proteinExistence type="predicted"/>
<comment type="caution">
    <text evidence="2">The sequence shown here is derived from an EMBL/GenBank/DDBJ whole genome shotgun (WGS) entry which is preliminary data.</text>
</comment>
<evidence type="ECO:0000256" key="1">
    <source>
        <dbReference type="SAM" id="MobiDB-lite"/>
    </source>
</evidence>
<gene>
    <name evidence="2" type="ORF">C493_14848</name>
</gene>
<dbReference type="EMBL" id="AOHZ01000068">
    <property type="protein sequence ID" value="ELY53316.1"/>
    <property type="molecule type" value="Genomic_DNA"/>
</dbReference>
<sequence>MVVAIISVLISRLIVVRNMWCIQTRNDWTATRTIAMMTHLRPTSRRPVKVWNVSNMIPSAGKKTMYTSGWPKNQNRWAHNSPDP</sequence>
<organism evidence="2 3">
    <name type="scientific">Natronolimnohabitans innermongolicus JCM 12255</name>
    <dbReference type="NCBI Taxonomy" id="1227499"/>
    <lineage>
        <taxon>Archaea</taxon>
        <taxon>Methanobacteriati</taxon>
        <taxon>Methanobacteriota</taxon>
        <taxon>Stenosarchaea group</taxon>
        <taxon>Halobacteria</taxon>
        <taxon>Halobacteriales</taxon>
        <taxon>Natrialbaceae</taxon>
        <taxon>Natronolimnohabitans</taxon>
    </lineage>
</organism>
<dbReference type="Proteomes" id="UP000011602">
    <property type="component" value="Unassembled WGS sequence"/>
</dbReference>
<feature type="compositionally biased region" description="Polar residues" evidence="1">
    <location>
        <begin position="65"/>
        <end position="78"/>
    </location>
</feature>
<evidence type="ECO:0000313" key="3">
    <source>
        <dbReference type="Proteomes" id="UP000011602"/>
    </source>
</evidence>
<keyword evidence="3" id="KW-1185">Reference proteome</keyword>
<accession>L9WVU2</accession>
<dbReference type="AlphaFoldDB" id="L9WVU2"/>